<feature type="region of interest" description="Disordered" evidence="1">
    <location>
        <begin position="1"/>
        <end position="24"/>
    </location>
</feature>
<reference evidence="2 3" key="1">
    <citation type="submission" date="2023-07" db="EMBL/GenBank/DDBJ databases">
        <title>Sequencing the genomes of 1000 actinobacteria strains.</title>
        <authorList>
            <person name="Klenk H.-P."/>
        </authorList>
    </citation>
    <scope>NUCLEOTIDE SEQUENCE [LARGE SCALE GENOMIC DNA]</scope>
    <source>
        <strain evidence="2 3">DSM 22966</strain>
    </source>
</reference>
<protein>
    <submittedName>
        <fullName evidence="2">Uncharacterized protein</fullName>
    </submittedName>
</protein>
<comment type="caution">
    <text evidence="2">The sequence shown here is derived from an EMBL/GenBank/DDBJ whole genome shotgun (WGS) entry which is preliminary data.</text>
</comment>
<proteinExistence type="predicted"/>
<organism evidence="2 3">
    <name type="scientific">Enteractinococcus fodinae</name>
    <dbReference type="NCBI Taxonomy" id="684663"/>
    <lineage>
        <taxon>Bacteria</taxon>
        <taxon>Bacillati</taxon>
        <taxon>Actinomycetota</taxon>
        <taxon>Actinomycetes</taxon>
        <taxon>Micrococcales</taxon>
        <taxon>Micrococcaceae</taxon>
    </lineage>
</organism>
<dbReference type="Proteomes" id="UP001183794">
    <property type="component" value="Unassembled WGS sequence"/>
</dbReference>
<accession>A0ABU2B181</accession>
<dbReference type="EMBL" id="JAVDYJ010000001">
    <property type="protein sequence ID" value="MDR7347361.1"/>
    <property type="molecule type" value="Genomic_DNA"/>
</dbReference>
<evidence type="ECO:0000313" key="3">
    <source>
        <dbReference type="Proteomes" id="UP001183794"/>
    </source>
</evidence>
<evidence type="ECO:0000256" key="1">
    <source>
        <dbReference type="SAM" id="MobiDB-lite"/>
    </source>
</evidence>
<sequence length="57" mass="6034">MTSMSNIPPIASHASSPTRGFESFPVGGSDPDFVNLDRGKSVMCSIPLLGKVLPQCR</sequence>
<name>A0ABU2B181_9MICC</name>
<gene>
    <name evidence="2" type="ORF">J2S62_001618</name>
</gene>
<keyword evidence="3" id="KW-1185">Reference proteome</keyword>
<evidence type="ECO:0000313" key="2">
    <source>
        <dbReference type="EMBL" id="MDR7347361.1"/>
    </source>
</evidence>